<dbReference type="Pfam" id="PF00078">
    <property type="entry name" value="RVT_1"/>
    <property type="match status" value="1"/>
</dbReference>
<evidence type="ECO:0000313" key="8">
    <source>
        <dbReference type="Proteomes" id="UP000076858"/>
    </source>
</evidence>
<evidence type="ECO:0000256" key="2">
    <source>
        <dbReference type="ARBA" id="ARBA00022771"/>
    </source>
</evidence>
<sequence length="2022" mass="227865">MYRSNLMNNRSPPRKKPCNDEINLPPVIIKLADDYIIQHAGDPKDSTVLTGGDLAVYAHNEDQQTSLLSLKELMNRPVICSLPLSSKTNRVGVIFGVPTSDTIEDLQDALTDQNVTHVKRLPMRGNPEMPSETVLLTFSTPLPPRVKIAFLSFQVQISFPNQYRCLKCWRLGHTAARCNATQSCCRKCGRQHPLEQDCVTRCVNCPSPSHDSSHYDCPAYLEMKKILKMAYLEGIPVGEARKRVSNLTSISAHRSGPPTHQEIARTPEISQLKAQLEAVQEEMKQLKESTIPQMSKEIEDLAEDLLETKEKIANYNQRFDTLEKKSVIKCKQPIAQKTWTTAAANMTSLTNPNFKCLQWNVRGLTKAKLEEFRNFLSLVNPEVALLSETHWNSGFAPKLGGGVAILIRKTLHFTPIHLHTRDTVEAIDASVICTNKKQIDFISTYVPKGDCEMEDIEDLLNRTNDFVIGGDFNGHHSLWKTDTNENKAGRSINEALANSDNACLITPVNLNTRIDPATGKSTTIDLTFTSPALVTSATTIPGPYMGSDHLPIITTINAAPSRSSNRPVTCIIDEDKWPPWNQHMDGLLAKHNFTTITDPETAFKTLMDSLEESNAKYLKKTDPTRQPEACKDPARPWWNEACKNFVKAARRAFREWRESPLSLSKREKWKKAEAEKRRSIIKAKKEAWNTFVSSLGPNDQPKMWAFVKNMAGKGSDSFADGCAIILNDTVYSIPQEKSELFLEKFNNIHPKNIPTNRIFEATISNTINSQSPNILNDQITPEEVERAIPKSRSNATGLDKDLIQNKMLQNLSSANKAHLLHLFNTLLSNKFVPAQWKTAVVIPLVKQGKPTEDPNSYRPVSLTSCLGKTFEKILSNRLHWYLETKCAINVTQAGFRRGCSTADHIAQLDSDVKLSFNMKQCTVATFLDIKKAYDTVWIQGLIYKMAKTGVSGPFLGWIQEFLSGRSMCVRIGNNTSQTRSVENGVPQGAALNPILFNIMLIDFPSSTPETRILLYADDVTLYTQARRPKDAELTLQPVLDRVYRWGQKWKFTFAPEKCAMMVFTRAYKPGNDPLLFLNGHRIQSQPTFKFLGVWFDSKLIWKPHINYVANRCSRLKNLFAIMAQTKPGPTAKTLIMLYKSLVRSVTDYGSISYGSASKSNLRKIDVIGRTILRTILGTRQYTPIEILYAETDTEPLHSRTSWLTRKYLVHLSYKPRNPMYAPAKHLVSATYEWKPRSTPGIIREARHLESKGITLFPPQSEVPSEYKHPPPSRPPPGRTAWCPLSKKMALTCRAKTVAKDISPEDDSDESSALDNYPESEEAILPNSTAPSATAVSEDESDGNKWYNSLSLSYFTFGAQLKKTRPMPHENIKGQCKKCNKTVSGRISSTTNWINHLKKAHPTLHTGYIKDKELKRNLDPSNPVPAKKIAGRLKRERTRQSKLEFKSAKTPSRLPAFLQKKIDVLIMNYVISNARPVSTVDDTAFMAMIIGLNSKASVMGAKKLRRMIENERKVFEEEVTAAMSSVANVCLTADMWSTTHRSWIGMTSHWLHEKTLEKKSAVLCCKRIKGSNTYDLISGLIEEQINKFKIGGKVVCIVTDNGANIRKAVRSMQDCAEQRENARRLDSMEAAKAKRQEKAGNKSGKSKAKKVKQSTSENNPSKTNESMMEVDDTETEVDDDMVYLDLDIELDEDFIENEMRELLVAEILKEVVVAATYDYDIPAKLCEDIPCTSHSLDLVATVDFQKVLDAIRPVTFKSCQLKTPVVTRWNSEYDSVIFIMEQDQVKLDGVFKKLKLVPLNVGDRILLKEYLAVMGPIAIYLDVMQGERNTYLGCVIPCITKIKSAIANVTDIAPNGYGANIRRGLMNHINRRFDPILKKESFMLATALHPRFKLNWIPKEDEELASDVRRLLEQKLEELCPLDSTTNVRAQTETDDLLYIPSKATPYMNELDLFMVDPDINLESLHKYPRIKALCLRFNTALPSSAPVERLFSAGPLILTARLNRLSDEFFETLLILKIHKSV</sequence>
<dbReference type="SUPFAM" id="SSF53098">
    <property type="entry name" value="Ribonuclease H-like"/>
    <property type="match status" value="1"/>
</dbReference>
<dbReference type="EMBL" id="LRGB01001411">
    <property type="protein sequence ID" value="KZS11992.1"/>
    <property type="molecule type" value="Genomic_DNA"/>
</dbReference>
<dbReference type="InterPro" id="IPR012337">
    <property type="entry name" value="RNaseH-like_sf"/>
</dbReference>
<dbReference type="InterPro" id="IPR005135">
    <property type="entry name" value="Endo/exonuclease/phosphatase"/>
</dbReference>
<evidence type="ECO:0000313" key="7">
    <source>
        <dbReference type="EMBL" id="KZS11992.1"/>
    </source>
</evidence>
<dbReference type="SUPFAM" id="SSF56672">
    <property type="entry name" value="DNA/RNA polymerases"/>
    <property type="match status" value="1"/>
</dbReference>
<dbReference type="CDD" id="cd01650">
    <property type="entry name" value="RT_nLTR_like"/>
    <property type="match status" value="1"/>
</dbReference>
<proteinExistence type="predicted"/>
<protein>
    <recommendedName>
        <fullName evidence="6">Reverse transcriptase domain-containing protein</fullName>
    </recommendedName>
</protein>
<keyword evidence="8" id="KW-1185">Reference proteome</keyword>
<keyword evidence="1" id="KW-0479">Metal-binding</keyword>
<dbReference type="Gene3D" id="3.60.10.10">
    <property type="entry name" value="Endonuclease/exonuclease/phosphatase"/>
    <property type="match status" value="1"/>
</dbReference>
<dbReference type="Pfam" id="PF14529">
    <property type="entry name" value="Exo_endo_phos_2"/>
    <property type="match status" value="1"/>
</dbReference>
<reference evidence="7 8" key="1">
    <citation type="submission" date="2016-03" db="EMBL/GenBank/DDBJ databases">
        <title>EvidentialGene: Evidence-directed Construction of Genes on Genomes.</title>
        <authorList>
            <person name="Gilbert D.G."/>
            <person name="Choi J.-H."/>
            <person name="Mockaitis K."/>
            <person name="Colbourne J."/>
            <person name="Pfrender M."/>
        </authorList>
    </citation>
    <scope>NUCLEOTIDE SEQUENCE [LARGE SCALE GENOMIC DNA]</scope>
    <source>
        <strain evidence="7 8">Xinb3</strain>
        <tissue evidence="7">Complete organism</tissue>
    </source>
</reference>
<dbReference type="GO" id="GO:0042575">
    <property type="term" value="C:DNA polymerase complex"/>
    <property type="evidence" value="ECO:0007669"/>
    <property type="project" value="UniProtKB-ARBA"/>
</dbReference>
<evidence type="ECO:0000256" key="5">
    <source>
        <dbReference type="SAM" id="MobiDB-lite"/>
    </source>
</evidence>
<evidence type="ECO:0000256" key="3">
    <source>
        <dbReference type="ARBA" id="ARBA00022833"/>
    </source>
</evidence>
<dbReference type="OrthoDB" id="10057873at2759"/>
<gene>
    <name evidence="7" type="ORF">APZ42_023170</name>
</gene>
<feature type="region of interest" description="Disordered" evidence="5">
    <location>
        <begin position="1618"/>
        <end position="1671"/>
    </location>
</feature>
<organism evidence="7 8">
    <name type="scientific">Daphnia magna</name>
    <dbReference type="NCBI Taxonomy" id="35525"/>
    <lineage>
        <taxon>Eukaryota</taxon>
        <taxon>Metazoa</taxon>
        <taxon>Ecdysozoa</taxon>
        <taxon>Arthropoda</taxon>
        <taxon>Crustacea</taxon>
        <taxon>Branchiopoda</taxon>
        <taxon>Diplostraca</taxon>
        <taxon>Cladocera</taxon>
        <taxon>Anomopoda</taxon>
        <taxon>Daphniidae</taxon>
        <taxon>Daphnia</taxon>
    </lineage>
</organism>
<dbReference type="InterPro" id="IPR036691">
    <property type="entry name" value="Endo/exonu/phosph_ase_sf"/>
</dbReference>
<dbReference type="GO" id="GO:0071897">
    <property type="term" value="P:DNA biosynthetic process"/>
    <property type="evidence" value="ECO:0007669"/>
    <property type="project" value="UniProtKB-ARBA"/>
</dbReference>
<feature type="region of interest" description="Disordered" evidence="5">
    <location>
        <begin position="1256"/>
        <end position="1280"/>
    </location>
</feature>
<evidence type="ECO:0000256" key="4">
    <source>
        <dbReference type="SAM" id="Coils"/>
    </source>
</evidence>
<keyword evidence="4" id="KW-0175">Coiled coil</keyword>
<accession>A0A164V5N7</accession>
<dbReference type="GO" id="GO:0003824">
    <property type="term" value="F:catalytic activity"/>
    <property type="evidence" value="ECO:0007669"/>
    <property type="project" value="InterPro"/>
</dbReference>
<feature type="domain" description="Reverse transcriptase" evidence="6">
    <location>
        <begin position="825"/>
        <end position="1095"/>
    </location>
</feature>
<dbReference type="Proteomes" id="UP000076858">
    <property type="component" value="Unassembled WGS sequence"/>
</dbReference>
<dbReference type="Pfam" id="PF02892">
    <property type="entry name" value="zf-BED"/>
    <property type="match status" value="1"/>
</dbReference>
<keyword evidence="2" id="KW-0863">Zinc-finger</keyword>
<evidence type="ECO:0000256" key="1">
    <source>
        <dbReference type="ARBA" id="ARBA00022723"/>
    </source>
</evidence>
<feature type="compositionally biased region" description="Basic and acidic residues" evidence="5">
    <location>
        <begin position="1618"/>
        <end position="1639"/>
    </location>
</feature>
<dbReference type="InterPro" id="IPR043502">
    <property type="entry name" value="DNA/RNA_pol_sf"/>
</dbReference>
<evidence type="ECO:0000259" key="6">
    <source>
        <dbReference type="PROSITE" id="PS50878"/>
    </source>
</evidence>
<dbReference type="InterPro" id="IPR000477">
    <property type="entry name" value="RT_dom"/>
</dbReference>
<keyword evidence="3" id="KW-0862">Zinc</keyword>
<comment type="caution">
    <text evidence="7">The sequence shown here is derived from an EMBL/GenBank/DDBJ whole genome shotgun (WGS) entry which is preliminary data.</text>
</comment>
<dbReference type="SUPFAM" id="SSF56219">
    <property type="entry name" value="DNase I-like"/>
    <property type="match status" value="1"/>
</dbReference>
<name>A0A164V5N7_9CRUS</name>
<dbReference type="PANTHER" id="PTHR33273">
    <property type="entry name" value="DOMAIN-CONTAINING PROTEIN, PUTATIVE-RELATED"/>
    <property type="match status" value="1"/>
</dbReference>
<dbReference type="GO" id="GO:0008270">
    <property type="term" value="F:zinc ion binding"/>
    <property type="evidence" value="ECO:0007669"/>
    <property type="project" value="UniProtKB-KW"/>
</dbReference>
<dbReference type="PANTHER" id="PTHR33273:SF4">
    <property type="entry name" value="ENDONUCLEASE_EXONUCLEASE_PHOSPHATASE DOMAIN-CONTAINING PROTEIN"/>
    <property type="match status" value="1"/>
</dbReference>
<feature type="coiled-coil region" evidence="4">
    <location>
        <begin position="269"/>
        <end position="325"/>
    </location>
</feature>
<dbReference type="PROSITE" id="PS50878">
    <property type="entry name" value="RT_POL"/>
    <property type="match status" value="1"/>
</dbReference>
<dbReference type="InterPro" id="IPR003656">
    <property type="entry name" value="Znf_BED"/>
</dbReference>
<feature type="compositionally biased region" description="Polar residues" evidence="5">
    <location>
        <begin position="1652"/>
        <end position="1665"/>
    </location>
</feature>
<dbReference type="GO" id="GO:0003677">
    <property type="term" value="F:DNA binding"/>
    <property type="evidence" value="ECO:0007669"/>
    <property type="project" value="InterPro"/>
</dbReference>